<name>A0A9D1PEE5_9FIRM</name>
<sequence length="100" mass="11717">MLRLKYGNTNTYFLQGTCGSILIDTDYAGTMPAFYKELKKNNMTIAVILDNGECFVGDLEPIEYLRAYEKNQDLEKDWKMIMSYNPKVIHYAHVNEKYFL</sequence>
<comment type="caution">
    <text evidence="1">The sequence shown here is derived from an EMBL/GenBank/DDBJ whole genome shotgun (WGS) entry which is preliminary data.</text>
</comment>
<evidence type="ECO:0000313" key="2">
    <source>
        <dbReference type="Proteomes" id="UP000886814"/>
    </source>
</evidence>
<gene>
    <name evidence="1" type="ORF">H9747_08595</name>
</gene>
<reference evidence="1" key="1">
    <citation type="journal article" date="2021" name="PeerJ">
        <title>Extensive microbial diversity within the chicken gut microbiome revealed by metagenomics and culture.</title>
        <authorList>
            <person name="Gilroy R."/>
            <person name="Ravi A."/>
            <person name="Getino M."/>
            <person name="Pursley I."/>
            <person name="Horton D.L."/>
            <person name="Alikhan N.F."/>
            <person name="Baker D."/>
            <person name="Gharbi K."/>
            <person name="Hall N."/>
            <person name="Watson M."/>
            <person name="Adriaenssens E.M."/>
            <person name="Foster-Nyarko E."/>
            <person name="Jarju S."/>
            <person name="Secka A."/>
            <person name="Antonio M."/>
            <person name="Oren A."/>
            <person name="Chaudhuri R.R."/>
            <person name="La Ragione R."/>
            <person name="Hildebrand F."/>
            <person name="Pallen M.J."/>
        </authorList>
    </citation>
    <scope>NUCLEOTIDE SEQUENCE</scope>
    <source>
        <strain evidence="1">CHK195-9823</strain>
    </source>
</reference>
<protein>
    <submittedName>
        <fullName evidence="1">Uncharacterized protein</fullName>
    </submittedName>
</protein>
<dbReference type="AlphaFoldDB" id="A0A9D1PEE5"/>
<accession>A0A9D1PEE5</accession>
<organism evidence="1 2">
    <name type="scientific">Candidatus Blautia stercorigallinarum</name>
    <dbReference type="NCBI Taxonomy" id="2838501"/>
    <lineage>
        <taxon>Bacteria</taxon>
        <taxon>Bacillati</taxon>
        <taxon>Bacillota</taxon>
        <taxon>Clostridia</taxon>
        <taxon>Lachnospirales</taxon>
        <taxon>Lachnospiraceae</taxon>
        <taxon>Blautia</taxon>
    </lineage>
</organism>
<evidence type="ECO:0000313" key="1">
    <source>
        <dbReference type="EMBL" id="HIV39039.1"/>
    </source>
</evidence>
<dbReference type="Proteomes" id="UP000886814">
    <property type="component" value="Unassembled WGS sequence"/>
</dbReference>
<dbReference type="EMBL" id="DXIQ01000053">
    <property type="protein sequence ID" value="HIV39039.1"/>
    <property type="molecule type" value="Genomic_DNA"/>
</dbReference>
<reference evidence="1" key="2">
    <citation type="submission" date="2021-04" db="EMBL/GenBank/DDBJ databases">
        <authorList>
            <person name="Gilroy R."/>
        </authorList>
    </citation>
    <scope>NUCLEOTIDE SEQUENCE</scope>
    <source>
        <strain evidence="1">CHK195-9823</strain>
    </source>
</reference>
<proteinExistence type="predicted"/>